<accession>A0ABV8H1Y0</accession>
<name>A0ABV8H1Y0_9BACI</name>
<dbReference type="InterPro" id="IPR051678">
    <property type="entry name" value="AGP_Transferase"/>
</dbReference>
<dbReference type="SUPFAM" id="SSF56112">
    <property type="entry name" value="Protein kinase-like (PK-like)"/>
    <property type="match status" value="1"/>
</dbReference>
<dbReference type="PANTHER" id="PTHR21310:SF15">
    <property type="entry name" value="AMINOGLYCOSIDE PHOSPHOTRANSFERASE DOMAIN-CONTAINING PROTEIN"/>
    <property type="match status" value="1"/>
</dbReference>
<gene>
    <name evidence="2" type="ORF">ACFOUV_13700</name>
</gene>
<dbReference type="InterPro" id="IPR002575">
    <property type="entry name" value="Aminoglycoside_PTrfase"/>
</dbReference>
<dbReference type="EMBL" id="JBHSAO010000010">
    <property type="protein sequence ID" value="MFC4024852.1"/>
    <property type="molecule type" value="Genomic_DNA"/>
</dbReference>
<dbReference type="InterPro" id="IPR011009">
    <property type="entry name" value="Kinase-like_dom_sf"/>
</dbReference>
<keyword evidence="3" id="KW-1185">Reference proteome</keyword>
<dbReference type="Gene3D" id="3.30.200.20">
    <property type="entry name" value="Phosphorylase Kinase, domain 1"/>
    <property type="match status" value="1"/>
</dbReference>
<dbReference type="Pfam" id="PF01636">
    <property type="entry name" value="APH"/>
    <property type="match status" value="1"/>
</dbReference>
<organism evidence="2 3">
    <name type="scientific">Oceanobacillus longus</name>
    <dbReference type="NCBI Taxonomy" id="930120"/>
    <lineage>
        <taxon>Bacteria</taxon>
        <taxon>Bacillati</taxon>
        <taxon>Bacillota</taxon>
        <taxon>Bacilli</taxon>
        <taxon>Bacillales</taxon>
        <taxon>Bacillaceae</taxon>
        <taxon>Oceanobacillus</taxon>
    </lineage>
</organism>
<proteinExistence type="predicted"/>
<reference evidence="3" key="1">
    <citation type="journal article" date="2019" name="Int. J. Syst. Evol. Microbiol.">
        <title>The Global Catalogue of Microorganisms (GCM) 10K type strain sequencing project: providing services to taxonomists for standard genome sequencing and annotation.</title>
        <authorList>
            <consortium name="The Broad Institute Genomics Platform"/>
            <consortium name="The Broad Institute Genome Sequencing Center for Infectious Disease"/>
            <person name="Wu L."/>
            <person name="Ma J."/>
        </authorList>
    </citation>
    <scope>NUCLEOTIDE SEQUENCE [LARGE SCALE GENOMIC DNA]</scope>
    <source>
        <strain evidence="3">IBRC-M 10703</strain>
    </source>
</reference>
<dbReference type="RefSeq" id="WP_379497351.1">
    <property type="nucleotide sequence ID" value="NZ_JBHSAO010000010.1"/>
</dbReference>
<feature type="domain" description="Aminoglycoside phosphotransferase" evidence="1">
    <location>
        <begin position="25"/>
        <end position="263"/>
    </location>
</feature>
<sequence>MSLSNEQVIEKARNHGLSIDLESLQYNESGLDFQVVFATDSVGEHWVLRFPRREDVVPSARKEKRILELVGPKISVQAPKWNIFSDELIAYKLLTGIPAGTIDPEKKAYVWEIDEKNVPDAYHTTLGAAMADLHQINHMEAMAAELSIQTPDEIKRSMIVRMEKVKDEFGVSDELWERWQKWVTNDNLWPKQTALIHGDLHPGHILIDEEARVTGLIDWTETKVDDPANDFVSHYMAFGEDALEKLIESYRKSGGYVWSNMYEHIIELSAAYPVAIAEFAMKSGMDDMKLMAKQTLGLLDKE</sequence>
<evidence type="ECO:0000313" key="2">
    <source>
        <dbReference type="EMBL" id="MFC4024852.1"/>
    </source>
</evidence>
<comment type="caution">
    <text evidence="2">The sequence shown here is derived from an EMBL/GenBank/DDBJ whole genome shotgun (WGS) entry which is preliminary data.</text>
</comment>
<evidence type="ECO:0000259" key="1">
    <source>
        <dbReference type="Pfam" id="PF01636"/>
    </source>
</evidence>
<evidence type="ECO:0000313" key="3">
    <source>
        <dbReference type="Proteomes" id="UP001595772"/>
    </source>
</evidence>
<protein>
    <submittedName>
        <fullName evidence="2">Macrolide 2'-phosphotransferase</fullName>
    </submittedName>
</protein>
<dbReference type="Gene3D" id="3.90.1200.10">
    <property type="match status" value="1"/>
</dbReference>
<dbReference type="CDD" id="cd05152">
    <property type="entry name" value="MPH2"/>
    <property type="match status" value="1"/>
</dbReference>
<dbReference type="PANTHER" id="PTHR21310">
    <property type="entry name" value="AMINOGLYCOSIDE PHOSPHOTRANSFERASE-RELATED-RELATED"/>
    <property type="match status" value="1"/>
</dbReference>
<dbReference type="Proteomes" id="UP001595772">
    <property type="component" value="Unassembled WGS sequence"/>
</dbReference>